<accession>A0ABS6AR22</accession>
<gene>
    <name evidence="8" type="ORF">KO481_02900</name>
</gene>
<comment type="caution">
    <text evidence="8">The sequence shown here is derived from an EMBL/GenBank/DDBJ whole genome shotgun (WGS) entry which is preliminary data.</text>
</comment>
<organism evidence="8 9">
    <name type="scientific">Nocardia albiluteola</name>
    <dbReference type="NCBI Taxonomy" id="2842303"/>
    <lineage>
        <taxon>Bacteria</taxon>
        <taxon>Bacillati</taxon>
        <taxon>Actinomycetota</taxon>
        <taxon>Actinomycetes</taxon>
        <taxon>Mycobacteriales</taxon>
        <taxon>Nocardiaceae</taxon>
        <taxon>Nocardia</taxon>
    </lineage>
</organism>
<dbReference type="EC" id="2.6.1.-" evidence="6"/>
<comment type="cofactor">
    <cofactor evidence="1 6">
        <name>pyridoxal 5'-phosphate</name>
        <dbReference type="ChEBI" id="CHEBI:597326"/>
    </cofactor>
</comment>
<keyword evidence="4 6" id="KW-0808">Transferase</keyword>
<dbReference type="InterPro" id="IPR015422">
    <property type="entry name" value="PyrdxlP-dep_Trfase_small"/>
</dbReference>
<dbReference type="InterPro" id="IPR015421">
    <property type="entry name" value="PyrdxlP-dep_Trfase_major"/>
</dbReference>
<name>A0ABS6AR22_9NOCA</name>
<dbReference type="InterPro" id="IPR015424">
    <property type="entry name" value="PyrdxlP-dep_Trfase"/>
</dbReference>
<dbReference type="CDD" id="cd00609">
    <property type="entry name" value="AAT_like"/>
    <property type="match status" value="1"/>
</dbReference>
<keyword evidence="9" id="KW-1185">Reference proteome</keyword>
<dbReference type="Proteomes" id="UP000733379">
    <property type="component" value="Unassembled WGS sequence"/>
</dbReference>
<dbReference type="Gene3D" id="3.90.1150.10">
    <property type="entry name" value="Aspartate Aminotransferase, domain 1"/>
    <property type="match status" value="1"/>
</dbReference>
<keyword evidence="5" id="KW-0663">Pyridoxal phosphate</keyword>
<dbReference type="GO" id="GO:0008483">
    <property type="term" value="F:transaminase activity"/>
    <property type="evidence" value="ECO:0007669"/>
    <property type="project" value="UniProtKB-KW"/>
</dbReference>
<dbReference type="EMBL" id="JAHKNI010000001">
    <property type="protein sequence ID" value="MBU3060470.1"/>
    <property type="molecule type" value="Genomic_DNA"/>
</dbReference>
<dbReference type="Gene3D" id="3.40.640.10">
    <property type="entry name" value="Type I PLP-dependent aspartate aminotransferase-like (Major domain)"/>
    <property type="match status" value="1"/>
</dbReference>
<evidence type="ECO:0000259" key="7">
    <source>
        <dbReference type="Pfam" id="PF00155"/>
    </source>
</evidence>
<proteinExistence type="inferred from homology"/>
<evidence type="ECO:0000313" key="9">
    <source>
        <dbReference type="Proteomes" id="UP000733379"/>
    </source>
</evidence>
<comment type="similarity">
    <text evidence="2 6">Belongs to the class-I pyridoxal-phosphate-dependent aminotransferase family.</text>
</comment>
<reference evidence="8 9" key="1">
    <citation type="submission" date="2021-06" db="EMBL/GenBank/DDBJ databases">
        <title>Actinomycetes sequencing.</title>
        <authorList>
            <person name="Shan Q."/>
        </authorList>
    </citation>
    <scope>NUCLEOTIDE SEQUENCE [LARGE SCALE GENOMIC DNA]</scope>
    <source>
        <strain evidence="8 9">NEAU-G5</strain>
    </source>
</reference>
<sequence>MLERLSALVLSEHVDAKVREGRSFVPVQGVPILPMPPHVLDAARWTAEHPGPRISRGMPELRQVIAEKLTEDIGITVRPDSGLLITHGAQHGMSIALRALIAPGDEVLVPAPTYFFDGLVRLAGGTPRYIHTTARDGWRIDVNAIAAAISARTRAILLCNPNNPTGDVPTRECLRDIVTLAESHGLIVFSDESYERYVHDGPGYVPLMSFSGISDRLVTVTSLSKNYAFTNWRVGYVHSSKHLIDKIHTALECDVINVGDVPQAAAVAALTGPSDWLDGEFATMRERRDILMTCLAEASVPAVRPAAGVFVFADLAVTGRHGSDLEELLLDAGIPALSGQGFKGPADHVRLLYGAARPDVEELGRRIGSVVSNPLTRV</sequence>
<dbReference type="PANTHER" id="PTHR46383:SF1">
    <property type="entry name" value="ASPARTATE AMINOTRANSFERASE"/>
    <property type="match status" value="1"/>
</dbReference>
<evidence type="ECO:0000256" key="1">
    <source>
        <dbReference type="ARBA" id="ARBA00001933"/>
    </source>
</evidence>
<dbReference type="InterPro" id="IPR004838">
    <property type="entry name" value="NHTrfase_class1_PyrdxlP-BS"/>
</dbReference>
<dbReference type="PANTHER" id="PTHR46383">
    <property type="entry name" value="ASPARTATE AMINOTRANSFERASE"/>
    <property type="match status" value="1"/>
</dbReference>
<keyword evidence="3 6" id="KW-0032">Aminotransferase</keyword>
<evidence type="ECO:0000256" key="3">
    <source>
        <dbReference type="ARBA" id="ARBA00022576"/>
    </source>
</evidence>
<evidence type="ECO:0000256" key="2">
    <source>
        <dbReference type="ARBA" id="ARBA00007441"/>
    </source>
</evidence>
<evidence type="ECO:0000256" key="6">
    <source>
        <dbReference type="RuleBase" id="RU000481"/>
    </source>
</evidence>
<evidence type="ECO:0000313" key="8">
    <source>
        <dbReference type="EMBL" id="MBU3060470.1"/>
    </source>
</evidence>
<evidence type="ECO:0000256" key="4">
    <source>
        <dbReference type="ARBA" id="ARBA00022679"/>
    </source>
</evidence>
<dbReference type="PROSITE" id="PS00105">
    <property type="entry name" value="AA_TRANSFER_CLASS_1"/>
    <property type="match status" value="1"/>
</dbReference>
<dbReference type="Pfam" id="PF00155">
    <property type="entry name" value="Aminotran_1_2"/>
    <property type="match status" value="1"/>
</dbReference>
<dbReference type="InterPro" id="IPR004839">
    <property type="entry name" value="Aminotransferase_I/II_large"/>
</dbReference>
<evidence type="ECO:0000256" key="5">
    <source>
        <dbReference type="ARBA" id="ARBA00022898"/>
    </source>
</evidence>
<feature type="domain" description="Aminotransferase class I/classII large" evidence="7">
    <location>
        <begin position="56"/>
        <end position="359"/>
    </location>
</feature>
<dbReference type="SUPFAM" id="SSF53383">
    <property type="entry name" value="PLP-dependent transferases"/>
    <property type="match status" value="1"/>
</dbReference>
<dbReference type="InterPro" id="IPR050596">
    <property type="entry name" value="AspAT/PAT-like"/>
</dbReference>
<protein>
    <recommendedName>
        <fullName evidence="6">Aminotransferase</fullName>
        <ecNumber evidence="6">2.6.1.-</ecNumber>
    </recommendedName>
</protein>